<evidence type="ECO:0000313" key="2">
    <source>
        <dbReference type="EMBL" id="MBF8640116.1"/>
    </source>
</evidence>
<sequence>MTYNIKPSDLQKAFKFQVMTDSVKVDQSELNSFQERAIAHYSKPVFNFSKQLLVAPSFAYFARAVVEASKEGWSIWEDERPLGQSVGHYAMYLVKPETLQDEDKEWIKTYIQGLYEQAVESNQEAMKRELKQSLIAQEKAKQAEAERVKAEKEQKALQAKVEQQYQQLLEAMEGAE</sequence>
<accession>A0ABS0FIH2</accession>
<comment type="caution">
    <text evidence="2">The sequence shown here is derived from an EMBL/GenBank/DDBJ whole genome shotgun (WGS) entry which is preliminary data.</text>
</comment>
<dbReference type="Proteomes" id="UP000626180">
    <property type="component" value="Unassembled WGS sequence"/>
</dbReference>
<evidence type="ECO:0000313" key="3">
    <source>
        <dbReference type="Proteomes" id="UP000626180"/>
    </source>
</evidence>
<organism evidence="2 3">
    <name type="scientific">Pseudomonas luteola</name>
    <dbReference type="NCBI Taxonomy" id="47886"/>
    <lineage>
        <taxon>Bacteria</taxon>
        <taxon>Pseudomonadati</taxon>
        <taxon>Pseudomonadota</taxon>
        <taxon>Gammaproteobacteria</taxon>
        <taxon>Pseudomonadales</taxon>
        <taxon>Pseudomonadaceae</taxon>
        <taxon>Pseudomonas</taxon>
    </lineage>
</organism>
<feature type="coiled-coil region" evidence="1">
    <location>
        <begin position="126"/>
        <end position="167"/>
    </location>
</feature>
<dbReference type="EMBL" id="JADMCD010000002">
    <property type="protein sequence ID" value="MBF8640116.1"/>
    <property type="molecule type" value="Genomic_DNA"/>
</dbReference>
<name>A0ABS0FIH2_PSELU</name>
<gene>
    <name evidence="2" type="ORF">IRZ65_05435</name>
</gene>
<reference evidence="2 3" key="1">
    <citation type="submission" date="2020-10" db="EMBL/GenBank/DDBJ databases">
        <title>Genome sequences of Pseudomonas isolates.</title>
        <authorList>
            <person name="Wessels L."/>
            <person name="Reich F."/>
            <person name="Hammerl J."/>
        </authorList>
    </citation>
    <scope>NUCLEOTIDE SEQUENCE [LARGE SCALE GENOMIC DNA]</scope>
    <source>
        <strain evidence="2 3">20-MO00624-0</strain>
    </source>
</reference>
<dbReference type="RefSeq" id="WP_196122076.1">
    <property type="nucleotide sequence ID" value="NZ_JADMCD010000002.1"/>
</dbReference>
<keyword evidence="3" id="KW-1185">Reference proteome</keyword>
<protein>
    <submittedName>
        <fullName evidence="2">Uncharacterized protein</fullName>
    </submittedName>
</protein>
<keyword evidence="1" id="KW-0175">Coiled coil</keyword>
<proteinExistence type="predicted"/>
<evidence type="ECO:0000256" key="1">
    <source>
        <dbReference type="SAM" id="Coils"/>
    </source>
</evidence>